<feature type="transmembrane region" description="Helical" evidence="6">
    <location>
        <begin position="318"/>
        <end position="336"/>
    </location>
</feature>
<keyword evidence="9" id="KW-1185">Reference proteome</keyword>
<dbReference type="AlphaFoldDB" id="A0A4U6QPG2"/>
<name>A0A4U6QPG2_9ACTN</name>
<accession>A0A4U6QPG2</accession>
<dbReference type="SUPFAM" id="SSF103473">
    <property type="entry name" value="MFS general substrate transporter"/>
    <property type="match status" value="1"/>
</dbReference>
<comment type="caution">
    <text evidence="8">The sequence shown here is derived from an EMBL/GenBank/DDBJ whole genome shotgun (WGS) entry which is preliminary data.</text>
</comment>
<evidence type="ECO:0000256" key="5">
    <source>
        <dbReference type="ARBA" id="ARBA00023136"/>
    </source>
</evidence>
<evidence type="ECO:0000256" key="2">
    <source>
        <dbReference type="ARBA" id="ARBA00022475"/>
    </source>
</evidence>
<feature type="transmembrane region" description="Helical" evidence="6">
    <location>
        <begin position="117"/>
        <end position="135"/>
    </location>
</feature>
<feature type="transmembrane region" description="Helical" evidence="6">
    <location>
        <begin position="383"/>
        <end position="401"/>
    </location>
</feature>
<dbReference type="Gene3D" id="1.20.1250.20">
    <property type="entry name" value="MFS general substrate transporter like domains"/>
    <property type="match status" value="2"/>
</dbReference>
<dbReference type="OrthoDB" id="4701419at2"/>
<dbReference type="GO" id="GO:0022857">
    <property type="term" value="F:transmembrane transporter activity"/>
    <property type="evidence" value="ECO:0007669"/>
    <property type="project" value="InterPro"/>
</dbReference>
<keyword evidence="3 6" id="KW-0812">Transmembrane</keyword>
<feature type="transmembrane region" description="Helical" evidence="6">
    <location>
        <begin position="294"/>
        <end position="312"/>
    </location>
</feature>
<dbReference type="GO" id="GO:0005886">
    <property type="term" value="C:plasma membrane"/>
    <property type="evidence" value="ECO:0007669"/>
    <property type="project" value="UniProtKB-SubCell"/>
</dbReference>
<dbReference type="PANTHER" id="PTHR43124">
    <property type="entry name" value="PURINE EFFLUX PUMP PBUE"/>
    <property type="match status" value="1"/>
</dbReference>
<protein>
    <submittedName>
        <fullName evidence="8">MFS transporter</fullName>
    </submittedName>
</protein>
<evidence type="ECO:0000256" key="1">
    <source>
        <dbReference type="ARBA" id="ARBA00004651"/>
    </source>
</evidence>
<dbReference type="InterPro" id="IPR020846">
    <property type="entry name" value="MFS_dom"/>
</dbReference>
<reference evidence="8 9" key="1">
    <citation type="submission" date="2019-05" db="EMBL/GenBank/DDBJ databases">
        <title>Nakamurella sp. N5BH11, whole genome shotgun sequence.</title>
        <authorList>
            <person name="Tuo L."/>
        </authorList>
    </citation>
    <scope>NUCLEOTIDE SEQUENCE [LARGE SCALE GENOMIC DNA]</scope>
    <source>
        <strain evidence="8 9">N5BH11</strain>
    </source>
</reference>
<evidence type="ECO:0000256" key="3">
    <source>
        <dbReference type="ARBA" id="ARBA00022692"/>
    </source>
</evidence>
<keyword evidence="5 6" id="KW-0472">Membrane</keyword>
<feature type="transmembrane region" description="Helical" evidence="6">
    <location>
        <begin position="147"/>
        <end position="173"/>
    </location>
</feature>
<keyword evidence="2" id="KW-1003">Cell membrane</keyword>
<gene>
    <name evidence="8" type="ORF">FDO65_10680</name>
</gene>
<feature type="transmembrane region" description="Helical" evidence="6">
    <location>
        <begin position="58"/>
        <end position="75"/>
    </location>
</feature>
<dbReference type="Proteomes" id="UP000306985">
    <property type="component" value="Unassembled WGS sequence"/>
</dbReference>
<feature type="transmembrane region" description="Helical" evidence="6">
    <location>
        <begin position="262"/>
        <end position="282"/>
    </location>
</feature>
<proteinExistence type="predicted"/>
<dbReference type="InterPro" id="IPR011701">
    <property type="entry name" value="MFS"/>
</dbReference>
<sequence length="422" mass="42160">MITIAGRRDRTRPPTAAAGPVGAGAFQAVVLVTGMGLGLTAPFTAVLVLALGGSTTDAALTVSSMGLSLLIVDLFGSRVLPRLGSRWVLCGSSLIFGVGAVMTALSTVWVVALIARVLQGFGAALFMAGGIHLAVRLGQQHRRSSAAAIGGFNAAWFAGIAIGPLTGGVVAGWAGSADPADGYRLLFAVCAGVNLLAAGLALLLPRVPGTGRPRLSLPRGLGLRGARVWAVMGLAATGQIVRSAIAMTMVPLAGEAVGMDSTALGGTLFALAITDITVMAWSSRWSERHGRRPLLIGSLLWGAALTTTLALVDPPPLVVAACALGLGVTVGATWTLPTAMAVDLMADAESAVSAYRIASDIGMVAGGAMAALALATVGLSGSLLAATGVLLLGLLLALVVGETRMPSTTSAKGTPAHAPAID</sequence>
<dbReference type="EMBL" id="SZZH01000001">
    <property type="protein sequence ID" value="TKV61962.1"/>
    <property type="molecule type" value="Genomic_DNA"/>
</dbReference>
<dbReference type="InterPro" id="IPR050189">
    <property type="entry name" value="MFS_Efflux_Transporters"/>
</dbReference>
<feature type="domain" description="Major facilitator superfamily (MFS) profile" evidence="7">
    <location>
        <begin position="22"/>
        <end position="405"/>
    </location>
</feature>
<evidence type="ECO:0000313" key="8">
    <source>
        <dbReference type="EMBL" id="TKV61962.1"/>
    </source>
</evidence>
<keyword evidence="4 6" id="KW-1133">Transmembrane helix</keyword>
<dbReference type="PANTHER" id="PTHR43124:SF3">
    <property type="entry name" value="CHLORAMPHENICOL EFFLUX PUMP RV0191"/>
    <property type="match status" value="1"/>
</dbReference>
<feature type="transmembrane region" description="Helical" evidence="6">
    <location>
        <begin position="185"/>
        <end position="207"/>
    </location>
</feature>
<dbReference type="InterPro" id="IPR036259">
    <property type="entry name" value="MFS_trans_sf"/>
</dbReference>
<dbReference type="RefSeq" id="WP_137449267.1">
    <property type="nucleotide sequence ID" value="NZ_SZZH01000001.1"/>
</dbReference>
<comment type="subcellular location">
    <subcellularLocation>
        <location evidence="1">Cell membrane</location>
        <topology evidence="1">Multi-pass membrane protein</topology>
    </subcellularLocation>
</comment>
<evidence type="ECO:0000313" key="9">
    <source>
        <dbReference type="Proteomes" id="UP000306985"/>
    </source>
</evidence>
<evidence type="ECO:0000256" key="6">
    <source>
        <dbReference type="SAM" id="Phobius"/>
    </source>
</evidence>
<dbReference type="PROSITE" id="PS50850">
    <property type="entry name" value="MFS"/>
    <property type="match status" value="1"/>
</dbReference>
<feature type="transmembrane region" description="Helical" evidence="6">
    <location>
        <begin position="21"/>
        <end position="52"/>
    </location>
</feature>
<feature type="transmembrane region" description="Helical" evidence="6">
    <location>
        <begin position="228"/>
        <end position="250"/>
    </location>
</feature>
<organism evidence="8 9">
    <name type="scientific">Nakamurella flava</name>
    <dbReference type="NCBI Taxonomy" id="2576308"/>
    <lineage>
        <taxon>Bacteria</taxon>
        <taxon>Bacillati</taxon>
        <taxon>Actinomycetota</taxon>
        <taxon>Actinomycetes</taxon>
        <taxon>Nakamurellales</taxon>
        <taxon>Nakamurellaceae</taxon>
        <taxon>Nakamurella</taxon>
    </lineage>
</organism>
<evidence type="ECO:0000256" key="4">
    <source>
        <dbReference type="ARBA" id="ARBA00022989"/>
    </source>
</evidence>
<feature type="transmembrane region" description="Helical" evidence="6">
    <location>
        <begin position="87"/>
        <end position="111"/>
    </location>
</feature>
<evidence type="ECO:0000259" key="7">
    <source>
        <dbReference type="PROSITE" id="PS50850"/>
    </source>
</evidence>
<dbReference type="Pfam" id="PF07690">
    <property type="entry name" value="MFS_1"/>
    <property type="match status" value="1"/>
</dbReference>
<feature type="transmembrane region" description="Helical" evidence="6">
    <location>
        <begin position="357"/>
        <end position="377"/>
    </location>
</feature>